<evidence type="ECO:0000313" key="3">
    <source>
        <dbReference type="Proteomes" id="UP000694050"/>
    </source>
</evidence>
<feature type="compositionally biased region" description="Basic and acidic residues" evidence="1">
    <location>
        <begin position="138"/>
        <end position="153"/>
    </location>
</feature>
<evidence type="ECO:0000256" key="1">
    <source>
        <dbReference type="SAM" id="MobiDB-lite"/>
    </source>
</evidence>
<evidence type="ECO:0008006" key="4">
    <source>
        <dbReference type="Google" id="ProtNLM"/>
    </source>
</evidence>
<evidence type="ECO:0000313" key="2">
    <source>
        <dbReference type="EMBL" id="KAG7405066.1"/>
    </source>
</evidence>
<accession>A0A8J5TYP3</accession>
<feature type="region of interest" description="Disordered" evidence="1">
    <location>
        <begin position="121"/>
        <end position="183"/>
    </location>
</feature>
<organism evidence="2 3">
    <name type="scientific">Fusarium oxysporum f. sp. rapae</name>
    <dbReference type="NCBI Taxonomy" id="485398"/>
    <lineage>
        <taxon>Eukaryota</taxon>
        <taxon>Fungi</taxon>
        <taxon>Dikarya</taxon>
        <taxon>Ascomycota</taxon>
        <taxon>Pezizomycotina</taxon>
        <taxon>Sordariomycetes</taxon>
        <taxon>Hypocreomycetidae</taxon>
        <taxon>Hypocreales</taxon>
        <taxon>Nectriaceae</taxon>
        <taxon>Fusarium</taxon>
        <taxon>Fusarium oxysporum species complex</taxon>
    </lineage>
</organism>
<proteinExistence type="predicted"/>
<protein>
    <recommendedName>
        <fullName evidence="4">RRM domain-containing protein</fullName>
    </recommendedName>
</protein>
<dbReference type="EMBL" id="JAELUQ010000012">
    <property type="protein sequence ID" value="KAG7405066.1"/>
    <property type="molecule type" value="Genomic_DNA"/>
</dbReference>
<comment type="caution">
    <text evidence="2">The sequence shown here is derived from an EMBL/GenBank/DDBJ whole genome shotgun (WGS) entry which is preliminary data.</text>
</comment>
<dbReference type="Proteomes" id="UP000694050">
    <property type="component" value="Unassembled WGS sequence"/>
</dbReference>
<sequence length="183" mass="20528">MDKIPNSSLEEGRLTFLSGISLDAEKQEIAAFIHNQGFNSKHQGYCIVEFLLSSEAQEAIKRLPDNASKGKHLKTAIPQRRKQPSFQSIATNLPVEAKAIPNEVEAITNAAEFAFESRRVEPPSSTFPRHNKHQWRKSVLDVRSTRERSEKPYKSWSTPTRTFAPSTGPRATSAPDDPKQDTL</sequence>
<dbReference type="AlphaFoldDB" id="A0A8J5TYP3"/>
<gene>
    <name evidence="2" type="ORF">Forpe1208_v014979</name>
</gene>
<feature type="compositionally biased region" description="Polar residues" evidence="1">
    <location>
        <begin position="155"/>
        <end position="165"/>
    </location>
</feature>
<reference evidence="2" key="1">
    <citation type="submission" date="2021-04" db="EMBL/GenBank/DDBJ databases">
        <title>First draft genome resource for Brassicaceae pathogens Fusarium oxysporum f. sp. raphani and Fusarium oxysporum f. sp. rapae.</title>
        <authorList>
            <person name="Asai S."/>
        </authorList>
    </citation>
    <scope>NUCLEOTIDE SEQUENCE</scope>
    <source>
        <strain evidence="2">Tf1208</strain>
    </source>
</reference>
<name>A0A8J5TYP3_FUSOX</name>